<dbReference type="InterPro" id="IPR036388">
    <property type="entry name" value="WH-like_DNA-bd_sf"/>
</dbReference>
<dbReference type="NCBIfam" id="NF033788">
    <property type="entry name" value="HTH_metalloreg"/>
    <property type="match status" value="1"/>
</dbReference>
<dbReference type="PROSITE" id="PS50987">
    <property type="entry name" value="HTH_ARSR_2"/>
    <property type="match status" value="1"/>
</dbReference>
<dbReference type="InterPro" id="IPR001845">
    <property type="entry name" value="HTH_ArsR_DNA-bd_dom"/>
</dbReference>
<evidence type="ECO:0000313" key="5">
    <source>
        <dbReference type="EMBL" id="OGD78108.1"/>
    </source>
</evidence>
<accession>A0A1F5FEP8</accession>
<dbReference type="InterPro" id="IPR051081">
    <property type="entry name" value="HTH_MetalResp_TranReg"/>
</dbReference>
<dbReference type="GO" id="GO:0003677">
    <property type="term" value="F:DNA binding"/>
    <property type="evidence" value="ECO:0007669"/>
    <property type="project" value="UniProtKB-KW"/>
</dbReference>
<sequence length="121" mass="13473">MEEPERCEKIARLFKAMAHPTRLRIVGLLARDVSCVDDLRAALGLKQPNISQHLAVMRGAQLVKFRREGNRVCYGLADENLSIVVALLGSCGARDPRGDRKLDKLLGDLRAYFAKSRESVP</sequence>
<organism evidence="5 6">
    <name type="scientific">Candidatus Coatesbacteria bacterium RBG_13_66_14</name>
    <dbReference type="NCBI Taxonomy" id="1817816"/>
    <lineage>
        <taxon>Bacteria</taxon>
        <taxon>Candidatus Coatesiibacteriota</taxon>
    </lineage>
</organism>
<keyword evidence="2" id="KW-0238">DNA-binding</keyword>
<dbReference type="PANTHER" id="PTHR33154:SF18">
    <property type="entry name" value="ARSENICAL RESISTANCE OPERON REPRESSOR"/>
    <property type="match status" value="1"/>
</dbReference>
<name>A0A1F5FEP8_9BACT</name>
<evidence type="ECO:0000256" key="1">
    <source>
        <dbReference type="ARBA" id="ARBA00023015"/>
    </source>
</evidence>
<dbReference type="Proteomes" id="UP000177187">
    <property type="component" value="Unassembled WGS sequence"/>
</dbReference>
<keyword evidence="1" id="KW-0805">Transcription regulation</keyword>
<evidence type="ECO:0000256" key="3">
    <source>
        <dbReference type="ARBA" id="ARBA00023163"/>
    </source>
</evidence>
<dbReference type="AlphaFoldDB" id="A0A1F5FEP8"/>
<evidence type="ECO:0000313" key="6">
    <source>
        <dbReference type="Proteomes" id="UP000177187"/>
    </source>
</evidence>
<evidence type="ECO:0000259" key="4">
    <source>
        <dbReference type="PROSITE" id="PS50987"/>
    </source>
</evidence>
<dbReference type="STRING" id="1817816.A2Y64_02790"/>
<dbReference type="GO" id="GO:0003700">
    <property type="term" value="F:DNA-binding transcription factor activity"/>
    <property type="evidence" value="ECO:0007669"/>
    <property type="project" value="InterPro"/>
</dbReference>
<protein>
    <recommendedName>
        <fullName evidence="4">HTH arsR-type domain-containing protein</fullName>
    </recommendedName>
</protein>
<dbReference type="PRINTS" id="PR00778">
    <property type="entry name" value="HTHARSR"/>
</dbReference>
<dbReference type="InterPro" id="IPR036390">
    <property type="entry name" value="WH_DNA-bd_sf"/>
</dbReference>
<dbReference type="InterPro" id="IPR011991">
    <property type="entry name" value="ArsR-like_HTH"/>
</dbReference>
<dbReference type="Gene3D" id="1.10.10.10">
    <property type="entry name" value="Winged helix-like DNA-binding domain superfamily/Winged helix DNA-binding domain"/>
    <property type="match status" value="1"/>
</dbReference>
<dbReference type="Pfam" id="PF01022">
    <property type="entry name" value="HTH_5"/>
    <property type="match status" value="1"/>
</dbReference>
<dbReference type="SUPFAM" id="SSF46785">
    <property type="entry name" value="Winged helix' DNA-binding domain"/>
    <property type="match status" value="1"/>
</dbReference>
<keyword evidence="3" id="KW-0804">Transcription</keyword>
<feature type="domain" description="HTH arsR-type" evidence="4">
    <location>
        <begin position="2"/>
        <end position="96"/>
    </location>
</feature>
<evidence type="ECO:0000256" key="2">
    <source>
        <dbReference type="ARBA" id="ARBA00023125"/>
    </source>
</evidence>
<reference evidence="5 6" key="1">
    <citation type="journal article" date="2016" name="Nat. Commun.">
        <title>Thousands of microbial genomes shed light on interconnected biogeochemical processes in an aquifer system.</title>
        <authorList>
            <person name="Anantharaman K."/>
            <person name="Brown C.T."/>
            <person name="Hug L.A."/>
            <person name="Sharon I."/>
            <person name="Castelle C.J."/>
            <person name="Probst A.J."/>
            <person name="Thomas B.C."/>
            <person name="Singh A."/>
            <person name="Wilkins M.J."/>
            <person name="Karaoz U."/>
            <person name="Brodie E.L."/>
            <person name="Williams K.H."/>
            <person name="Hubbard S.S."/>
            <person name="Banfield J.F."/>
        </authorList>
    </citation>
    <scope>NUCLEOTIDE SEQUENCE [LARGE SCALE GENOMIC DNA]</scope>
</reference>
<comment type="caution">
    <text evidence="5">The sequence shown here is derived from an EMBL/GenBank/DDBJ whole genome shotgun (WGS) entry which is preliminary data.</text>
</comment>
<dbReference type="PANTHER" id="PTHR33154">
    <property type="entry name" value="TRANSCRIPTIONAL REGULATOR, ARSR FAMILY"/>
    <property type="match status" value="1"/>
</dbReference>
<dbReference type="SMART" id="SM00418">
    <property type="entry name" value="HTH_ARSR"/>
    <property type="match status" value="1"/>
</dbReference>
<dbReference type="EMBL" id="MFAF01000050">
    <property type="protein sequence ID" value="OGD78108.1"/>
    <property type="molecule type" value="Genomic_DNA"/>
</dbReference>
<proteinExistence type="predicted"/>
<gene>
    <name evidence="5" type="ORF">A2Y64_02790</name>
</gene>
<dbReference type="CDD" id="cd00090">
    <property type="entry name" value="HTH_ARSR"/>
    <property type="match status" value="1"/>
</dbReference>